<keyword evidence="7" id="KW-1185">Reference proteome</keyword>
<proteinExistence type="inferred from homology"/>
<feature type="compositionally biased region" description="Low complexity" evidence="5">
    <location>
        <begin position="145"/>
        <end position="154"/>
    </location>
</feature>
<sequence length="177" mass="18815">MEGKGEAAQINGHAEEEAGGKKAKQSSEADALSSPTGPSKPLKKKMKKKKAKAASGTASDFITFQSPSIPKPLFCRRAKGSPRTPTSRKQSSLTPLSESKKVTFGLKNNKTAEFKKTDRSLMVSPDGSSRVPFDPQQRPRVGVLKSPARPPAAKGKGKGKKNSAPAPKGRPRAADFF</sequence>
<dbReference type="GO" id="GO:0030688">
    <property type="term" value="C:preribosome, small subunit precursor"/>
    <property type="evidence" value="ECO:0007669"/>
    <property type="project" value="InterPro"/>
</dbReference>
<name>A0AAD7RFF2_9TELE</name>
<comment type="subcellular location">
    <subcellularLocation>
        <location evidence="1">Nucleus</location>
    </subcellularLocation>
</comment>
<dbReference type="GO" id="GO:0006364">
    <property type="term" value="P:rRNA processing"/>
    <property type="evidence" value="ECO:0007669"/>
    <property type="project" value="UniProtKB-KW"/>
</dbReference>
<feature type="compositionally biased region" description="Polar residues" evidence="5">
    <location>
        <begin position="56"/>
        <end position="68"/>
    </location>
</feature>
<evidence type="ECO:0000313" key="6">
    <source>
        <dbReference type="EMBL" id="KAJ8379153.1"/>
    </source>
</evidence>
<feature type="compositionally biased region" description="Basic and acidic residues" evidence="5">
    <location>
        <begin position="110"/>
        <end position="119"/>
    </location>
</feature>
<evidence type="ECO:0000313" key="7">
    <source>
        <dbReference type="Proteomes" id="UP001221898"/>
    </source>
</evidence>
<comment type="similarity">
    <text evidence="2">Belongs to the RRP1 family.</text>
</comment>
<keyword evidence="4" id="KW-0539">Nucleus</keyword>
<comment type="caution">
    <text evidence="6">The sequence shown here is derived from an EMBL/GenBank/DDBJ whole genome shotgun (WGS) entry which is preliminary data.</text>
</comment>
<dbReference type="AlphaFoldDB" id="A0AAD7RFF2"/>
<gene>
    <name evidence="6" type="ORF">AAFF_G00230650</name>
</gene>
<reference evidence="6" key="1">
    <citation type="journal article" date="2023" name="Science">
        <title>Genome structures resolve the early diversification of teleost fishes.</title>
        <authorList>
            <person name="Parey E."/>
            <person name="Louis A."/>
            <person name="Montfort J."/>
            <person name="Bouchez O."/>
            <person name="Roques C."/>
            <person name="Iampietro C."/>
            <person name="Lluch J."/>
            <person name="Castinel A."/>
            <person name="Donnadieu C."/>
            <person name="Desvignes T."/>
            <person name="Floi Bucao C."/>
            <person name="Jouanno E."/>
            <person name="Wen M."/>
            <person name="Mejri S."/>
            <person name="Dirks R."/>
            <person name="Jansen H."/>
            <person name="Henkel C."/>
            <person name="Chen W.J."/>
            <person name="Zahm M."/>
            <person name="Cabau C."/>
            <person name="Klopp C."/>
            <person name="Thompson A.W."/>
            <person name="Robinson-Rechavi M."/>
            <person name="Braasch I."/>
            <person name="Lecointre G."/>
            <person name="Bobe J."/>
            <person name="Postlethwait J.H."/>
            <person name="Berthelot C."/>
            <person name="Roest Crollius H."/>
            <person name="Guiguen Y."/>
        </authorList>
    </citation>
    <scope>NUCLEOTIDE SEQUENCE</scope>
    <source>
        <strain evidence="6">NC1722</strain>
    </source>
</reference>
<feature type="compositionally biased region" description="Polar residues" evidence="5">
    <location>
        <begin position="83"/>
        <end position="97"/>
    </location>
</feature>
<dbReference type="EMBL" id="JAINUG010000300">
    <property type="protein sequence ID" value="KAJ8379153.1"/>
    <property type="molecule type" value="Genomic_DNA"/>
</dbReference>
<evidence type="ECO:0000256" key="5">
    <source>
        <dbReference type="SAM" id="MobiDB-lite"/>
    </source>
</evidence>
<evidence type="ECO:0000256" key="3">
    <source>
        <dbReference type="ARBA" id="ARBA00022552"/>
    </source>
</evidence>
<dbReference type="GO" id="GO:0005634">
    <property type="term" value="C:nucleus"/>
    <property type="evidence" value="ECO:0007669"/>
    <property type="project" value="UniProtKB-SubCell"/>
</dbReference>
<accession>A0AAD7RFF2</accession>
<feature type="compositionally biased region" description="Basic residues" evidence="5">
    <location>
        <begin position="41"/>
        <end position="52"/>
    </location>
</feature>
<evidence type="ECO:0000256" key="4">
    <source>
        <dbReference type="ARBA" id="ARBA00023242"/>
    </source>
</evidence>
<dbReference type="PANTHER" id="PTHR13026:SF0">
    <property type="entry name" value="RIBOSOMAL RNA PROCESSING 1B"/>
    <property type="match status" value="1"/>
</dbReference>
<evidence type="ECO:0000256" key="1">
    <source>
        <dbReference type="ARBA" id="ARBA00004123"/>
    </source>
</evidence>
<organism evidence="6 7">
    <name type="scientific">Aldrovandia affinis</name>
    <dbReference type="NCBI Taxonomy" id="143900"/>
    <lineage>
        <taxon>Eukaryota</taxon>
        <taxon>Metazoa</taxon>
        <taxon>Chordata</taxon>
        <taxon>Craniata</taxon>
        <taxon>Vertebrata</taxon>
        <taxon>Euteleostomi</taxon>
        <taxon>Actinopterygii</taxon>
        <taxon>Neopterygii</taxon>
        <taxon>Teleostei</taxon>
        <taxon>Notacanthiformes</taxon>
        <taxon>Halosauridae</taxon>
        <taxon>Aldrovandia</taxon>
    </lineage>
</organism>
<evidence type="ECO:0000256" key="2">
    <source>
        <dbReference type="ARBA" id="ARBA00006374"/>
    </source>
</evidence>
<dbReference type="InterPro" id="IPR010301">
    <property type="entry name" value="RRP1"/>
</dbReference>
<protein>
    <submittedName>
        <fullName evidence="6">Uncharacterized protein</fullName>
    </submittedName>
</protein>
<keyword evidence="3" id="KW-0698">rRNA processing</keyword>
<dbReference type="PANTHER" id="PTHR13026">
    <property type="entry name" value="NNP-1 PROTEIN NOVEL NUCLEAR PROTEIN 1 NOP52"/>
    <property type="match status" value="1"/>
</dbReference>
<feature type="region of interest" description="Disordered" evidence="5">
    <location>
        <begin position="1"/>
        <end position="177"/>
    </location>
</feature>
<dbReference type="Proteomes" id="UP001221898">
    <property type="component" value="Unassembled WGS sequence"/>
</dbReference>